<gene>
    <name evidence="5" type="ORF">MARIT_3004</name>
</gene>
<dbReference type="Proteomes" id="UP000231564">
    <property type="component" value="Chromosome MARIT"/>
</dbReference>
<comment type="subcellular location">
    <subcellularLocation>
        <location evidence="1">Cell outer membrane</location>
    </subcellularLocation>
</comment>
<dbReference type="Pfam" id="PF07715">
    <property type="entry name" value="Plug"/>
    <property type="match status" value="1"/>
</dbReference>
<evidence type="ECO:0000259" key="4">
    <source>
        <dbReference type="Pfam" id="PF07715"/>
    </source>
</evidence>
<dbReference type="PANTHER" id="PTHR40980:SF5">
    <property type="entry name" value="TONB-DEPENDENT RECEPTOR"/>
    <property type="match status" value="1"/>
</dbReference>
<dbReference type="OrthoDB" id="9768470at2"/>
<evidence type="ECO:0000256" key="1">
    <source>
        <dbReference type="ARBA" id="ARBA00004442"/>
    </source>
</evidence>
<proteinExistence type="predicted"/>
<dbReference type="PANTHER" id="PTHR40980">
    <property type="entry name" value="PLUG DOMAIN-CONTAINING PROTEIN"/>
    <property type="match status" value="1"/>
</dbReference>
<dbReference type="SUPFAM" id="SSF49464">
    <property type="entry name" value="Carboxypeptidase regulatory domain-like"/>
    <property type="match status" value="1"/>
</dbReference>
<protein>
    <submittedName>
        <fullName evidence="5">TonB-dependent outer membrane receptor</fullName>
    </submittedName>
</protein>
<dbReference type="GO" id="GO:0009279">
    <property type="term" value="C:cell outer membrane"/>
    <property type="evidence" value="ECO:0007669"/>
    <property type="project" value="UniProtKB-SubCell"/>
</dbReference>
<dbReference type="Pfam" id="PF13715">
    <property type="entry name" value="CarbopepD_reg_2"/>
    <property type="match status" value="1"/>
</dbReference>
<dbReference type="SUPFAM" id="SSF56935">
    <property type="entry name" value="Porins"/>
    <property type="match status" value="1"/>
</dbReference>
<sequence length="936" mass="104556">MKKILLIALTCISQVIFSQEKGTITGKVTDKEMDGAPLPFANVFIKGTSIGGTTDMDGVYKISVTPGNHTLIFSFVGYQTVEKPVLIKANETITIHQLIGASEGVALDEVEIKVTTNKEKASALLLEQKKATIIKESIGAQELAKKGVSNAATATTKISGVTKSESSGNIYIRGLGDRYLSTTMNGLPIPSDDVSNKNIDLGLFSTNVIKNVGISKTYSTNTYADQASGNVDVSSKDFTKNEIVIGLSGGTNTNAIHKDFRRTTISDDVKFGFHKKKYALLNQLTLQSWDTKSGETPINHGFSISAAKKFELFNKQWKVLTSIAHSKSYNYTNGLFRSFRGNVLDKSFSQDTINLGQPNQQIRLLNDVENFITKTNSTGYLRVDLQLNENNSIKYNTLFVNKGTDNLYEQGRQGKGYVFDQDPQENGAFVRDQNFKQTTMFVNQLIGKHQWSTNHTLNWATGYNFVLAEEPNRIRNEVNILNSTKSPLIEFAGVGDYQQRKTSQKIEDTEYNAFITNKWNLGNTDDEYDTKPFTLNYGANIRKKERSFRSVFKGFKAKGFKAPSIDELSSILQLGETTGLVLRQQEPDAYKGELLAIGVFANFDFKFNNNISGNVGLRYETDQIDVLWNVGNYISPEGVDRFGDTNKTYTSLYPSINLKYEINNKNFIRLASSVTQTLPEFKELAPFGYVSPSGRVIVGNETLEKSDVYNIDLKWEFFPSRSELISATAFHKQIKNPINLVMTRGSSGYFSYFNTGKGANVLGLEVEAKVELLKNKDEQSILSATTNLTKMWFHQDLSLNFQYKNKSNSDLQGASDLIFNGSISYNNRKEKEFIATLTGNYSSDKVFALGSPEDLAERATIYNDEIIEKGFFTLDLVLSKKITERLSLKLLGRNLLNPKIEQTQLVKSLSTGVETNETVSSYKKGERLSFSLNYTF</sequence>
<dbReference type="InterPro" id="IPR008969">
    <property type="entry name" value="CarboxyPept-like_regulatory"/>
</dbReference>
<keyword evidence="5" id="KW-0675">Receptor</keyword>
<evidence type="ECO:0000313" key="5">
    <source>
        <dbReference type="EMBL" id="SFZ84993.1"/>
    </source>
</evidence>
<name>A0A2H1EDN0_9FLAO</name>
<dbReference type="InterPro" id="IPR036942">
    <property type="entry name" value="Beta-barrel_TonB_sf"/>
</dbReference>
<dbReference type="Gene3D" id="2.60.40.1120">
    <property type="entry name" value="Carboxypeptidase-like, regulatory domain"/>
    <property type="match status" value="1"/>
</dbReference>
<evidence type="ECO:0000256" key="2">
    <source>
        <dbReference type="ARBA" id="ARBA00023136"/>
    </source>
</evidence>
<accession>A0A2H1EDN0</accession>
<dbReference type="InterPro" id="IPR037066">
    <property type="entry name" value="Plug_dom_sf"/>
</dbReference>
<dbReference type="RefSeq" id="WP_100211876.1">
    <property type="nucleotide sequence ID" value="NZ_CP138495.1"/>
</dbReference>
<reference evidence="5 6" key="1">
    <citation type="submission" date="2016-11" db="EMBL/GenBank/DDBJ databases">
        <authorList>
            <person name="Jaros S."/>
            <person name="Januszkiewicz K."/>
            <person name="Wedrychowicz H."/>
        </authorList>
    </citation>
    <scope>NUCLEOTIDE SEQUENCE [LARGE SCALE GENOMIC DNA]</scope>
    <source>
        <strain evidence="5">NCIMB 2154T</strain>
    </source>
</reference>
<dbReference type="InterPro" id="IPR012910">
    <property type="entry name" value="Plug_dom"/>
</dbReference>
<keyword evidence="6" id="KW-1185">Reference proteome</keyword>
<dbReference type="STRING" id="1349785.GCA_000509405_02564"/>
<dbReference type="Gene3D" id="2.170.130.10">
    <property type="entry name" value="TonB-dependent receptor, plug domain"/>
    <property type="match status" value="1"/>
</dbReference>
<dbReference type="AlphaFoldDB" id="A0A2H1EDN0"/>
<keyword evidence="2" id="KW-0472">Membrane</keyword>
<dbReference type="KEGG" id="tmar:MARIT_3004"/>
<organism evidence="5 6">
    <name type="scientific">Tenacibaculum maritimum NCIMB 2154</name>
    <dbReference type="NCBI Taxonomy" id="1349785"/>
    <lineage>
        <taxon>Bacteria</taxon>
        <taxon>Pseudomonadati</taxon>
        <taxon>Bacteroidota</taxon>
        <taxon>Flavobacteriia</taxon>
        <taxon>Flavobacteriales</taxon>
        <taxon>Flavobacteriaceae</taxon>
        <taxon>Tenacibaculum</taxon>
    </lineage>
</organism>
<keyword evidence="3" id="KW-0998">Cell outer membrane</keyword>
<dbReference type="GeneID" id="47724449"/>
<evidence type="ECO:0000313" key="6">
    <source>
        <dbReference type="Proteomes" id="UP000231564"/>
    </source>
</evidence>
<feature type="domain" description="TonB-dependent receptor plug" evidence="4">
    <location>
        <begin position="129"/>
        <end position="229"/>
    </location>
</feature>
<evidence type="ECO:0000256" key="3">
    <source>
        <dbReference type="ARBA" id="ARBA00023237"/>
    </source>
</evidence>
<dbReference type="Gene3D" id="2.40.170.20">
    <property type="entry name" value="TonB-dependent receptor, beta-barrel domain"/>
    <property type="match status" value="1"/>
</dbReference>
<dbReference type="EMBL" id="LT634361">
    <property type="protein sequence ID" value="SFZ84993.1"/>
    <property type="molecule type" value="Genomic_DNA"/>
</dbReference>